<comment type="similarity">
    <text evidence="4">Belongs to the enoyl-CoA hydratase/isomerase family.</text>
</comment>
<reference evidence="14" key="2">
    <citation type="journal article" date="2016" name="Sci. Rep.">
        <title>Dictyocaulus viviparus genome, variome and transcriptome elucidate lungworm biology and support future intervention.</title>
        <authorList>
            <person name="McNulty S.N."/>
            <person name="Strube C."/>
            <person name="Rosa B.A."/>
            <person name="Martin J.C."/>
            <person name="Tyagi R."/>
            <person name="Choi Y.J."/>
            <person name="Wang Q."/>
            <person name="Hallsworth Pepin K."/>
            <person name="Zhang X."/>
            <person name="Ozersky P."/>
            <person name="Wilson R.K."/>
            <person name="Sternberg P.W."/>
            <person name="Gasser R.B."/>
            <person name="Mitreva M."/>
        </authorList>
    </citation>
    <scope>NUCLEOTIDE SEQUENCE [LARGE SCALE GENOMIC DNA]</scope>
    <source>
        <strain evidence="14">HannoverDv2000</strain>
    </source>
</reference>
<evidence type="ECO:0000256" key="4">
    <source>
        <dbReference type="ARBA" id="ARBA00005254"/>
    </source>
</evidence>
<keyword evidence="8" id="KW-0378">Hydrolase</keyword>
<dbReference type="EC" id="3.1.2.4" evidence="5"/>
<evidence type="ECO:0000256" key="11">
    <source>
        <dbReference type="ARBA" id="ARBA00031181"/>
    </source>
</evidence>
<evidence type="ECO:0000259" key="12">
    <source>
        <dbReference type="Pfam" id="PF16113"/>
    </source>
</evidence>
<dbReference type="UniPathway" id="UPA00362"/>
<evidence type="ECO:0000256" key="5">
    <source>
        <dbReference type="ARBA" id="ARBA00011915"/>
    </source>
</evidence>
<comment type="subcellular location">
    <subcellularLocation>
        <location evidence="2">Mitochondrion</location>
    </subcellularLocation>
</comment>
<evidence type="ECO:0000256" key="8">
    <source>
        <dbReference type="ARBA" id="ARBA00022801"/>
    </source>
</evidence>
<comment type="function">
    <text evidence="10">Hydrolyzes 3-hydroxyisobutyryl-CoA (HIBYL-CoA), a saline catabolite. Has high activity toward isobutyryl-CoA. Could be an isobutyryl-CoA dehydrogenase that functions in valine catabolism. Also hydrolyzes 3-hydroxypropanoyl-CoA.</text>
</comment>
<evidence type="ECO:0000256" key="9">
    <source>
        <dbReference type="ARBA" id="ARBA00023128"/>
    </source>
</evidence>
<dbReference type="CDD" id="cd06558">
    <property type="entry name" value="crotonase-like"/>
    <property type="match status" value="1"/>
</dbReference>
<protein>
    <recommendedName>
        <fullName evidence="6">3-hydroxyisobutyryl-CoA hydrolase, mitochondrial</fullName>
        <ecNumber evidence="5">3.1.2.4</ecNumber>
    </recommendedName>
    <alternativeName>
        <fullName evidence="11">3-hydroxyisobutyryl-coenzyme A hydrolase</fullName>
    </alternativeName>
</protein>
<dbReference type="GO" id="GO:0006574">
    <property type="term" value="P:L-valine catabolic process"/>
    <property type="evidence" value="ECO:0007669"/>
    <property type="project" value="UniProtKB-UniPathway"/>
</dbReference>
<dbReference type="Gene3D" id="3.90.226.10">
    <property type="entry name" value="2-enoyl-CoA Hydratase, Chain A, domain 1"/>
    <property type="match status" value="1"/>
</dbReference>
<dbReference type="OrthoDB" id="1737613at2759"/>
<dbReference type="GO" id="GO:0003860">
    <property type="term" value="F:3-hydroxyisobutyryl-CoA hydrolase activity"/>
    <property type="evidence" value="ECO:0007669"/>
    <property type="project" value="UniProtKB-EC"/>
</dbReference>
<evidence type="ECO:0000256" key="3">
    <source>
        <dbReference type="ARBA" id="ARBA00005109"/>
    </source>
</evidence>
<feature type="domain" description="Enoyl-CoA hydratase/isomerase" evidence="12">
    <location>
        <begin position="37"/>
        <end position="339"/>
    </location>
</feature>
<accession>A0A0D8XVR2</accession>
<evidence type="ECO:0000313" key="14">
    <source>
        <dbReference type="Proteomes" id="UP000053766"/>
    </source>
</evidence>
<dbReference type="FunFam" id="3.90.226.10:FF:000026">
    <property type="entry name" value="3-hydroxyisobutyryl-CoA hydrolase, mitochondrial"/>
    <property type="match status" value="1"/>
</dbReference>
<keyword evidence="7" id="KW-0101">Branched-chain amino acid catabolism</keyword>
<gene>
    <name evidence="13" type="ORF">DICVIV_07520</name>
</gene>
<proteinExistence type="inferred from homology"/>
<dbReference type="InterPro" id="IPR032259">
    <property type="entry name" value="HIBYL-CoA-H"/>
</dbReference>
<evidence type="ECO:0000256" key="10">
    <source>
        <dbReference type="ARBA" id="ARBA00024871"/>
    </source>
</evidence>
<keyword evidence="9" id="KW-0496">Mitochondrion</keyword>
<comment type="pathway">
    <text evidence="3">Amino-acid degradation; L-valine degradation.</text>
</comment>
<dbReference type="GO" id="GO:0016853">
    <property type="term" value="F:isomerase activity"/>
    <property type="evidence" value="ECO:0007669"/>
    <property type="project" value="UniProtKB-KW"/>
</dbReference>
<keyword evidence="14" id="KW-1185">Reference proteome</keyword>
<dbReference type="GO" id="GO:0005739">
    <property type="term" value="C:mitochondrion"/>
    <property type="evidence" value="ECO:0007669"/>
    <property type="project" value="UniProtKB-SubCell"/>
</dbReference>
<dbReference type="Pfam" id="PF16113">
    <property type="entry name" value="ECH_2"/>
    <property type="match status" value="1"/>
</dbReference>
<dbReference type="STRING" id="29172.A0A0D8XVR2"/>
<dbReference type="EMBL" id="KN716353">
    <property type="protein sequence ID" value="KJH46446.1"/>
    <property type="molecule type" value="Genomic_DNA"/>
</dbReference>
<evidence type="ECO:0000256" key="7">
    <source>
        <dbReference type="ARBA" id="ARBA00022456"/>
    </source>
</evidence>
<evidence type="ECO:0000256" key="2">
    <source>
        <dbReference type="ARBA" id="ARBA00004173"/>
    </source>
</evidence>
<dbReference type="AlphaFoldDB" id="A0A0D8XVR2"/>
<dbReference type="PANTHER" id="PTHR43176:SF3">
    <property type="entry name" value="3-HYDROXYISOBUTYRYL-COA HYDROLASE, MITOCHONDRIAL"/>
    <property type="match status" value="1"/>
</dbReference>
<sequence length="340" mass="38059">MLVLLRCLFQFNFNKRCQMAMSTAISEVFVEEEGSKRILTLNRPKALNALNLSMVREIYPNLKKWEEAEDIKMIILKGAGEKAFCAGGDVLAVIKSAKEAASAGTSTIHKDFFREEYKLNHLIGSLSKTFVAFIDGIVMGGGCGLSINGQFRVATERTLLAMPETALGLFPDVGGSYFLPRLENNLGLFLALTGSRLYGADALHAGLATHYVASSELEKLQTKLLAMKKVTHEAVDEVIREHKPSQIPGFSLQEHLPTIKRTFQAKSVEEIMENLRSEDSKWARDQLETLSKMSPTSLKITFKQLENGAKMNFDKVFTMEYRLTQRCLENHDFYEGCRAS</sequence>
<name>A0A0D8XVR2_DICVI</name>
<dbReference type="NCBIfam" id="NF004127">
    <property type="entry name" value="PRK05617.1"/>
    <property type="match status" value="1"/>
</dbReference>
<reference evidence="13 14" key="1">
    <citation type="submission" date="2013-11" db="EMBL/GenBank/DDBJ databases">
        <title>Draft genome of the bovine lungworm Dictyocaulus viviparus.</title>
        <authorList>
            <person name="Mitreva M."/>
        </authorList>
    </citation>
    <scope>NUCLEOTIDE SEQUENCE [LARGE SCALE GENOMIC DNA]</scope>
    <source>
        <strain evidence="13 14">HannoverDv2000</strain>
    </source>
</reference>
<dbReference type="InterPro" id="IPR029045">
    <property type="entry name" value="ClpP/crotonase-like_dom_sf"/>
</dbReference>
<dbReference type="SUPFAM" id="SSF52096">
    <property type="entry name" value="ClpP/crotonase"/>
    <property type="match status" value="1"/>
</dbReference>
<keyword evidence="13" id="KW-0413">Isomerase</keyword>
<dbReference type="PANTHER" id="PTHR43176">
    <property type="entry name" value="3-HYDROXYISOBUTYRYL-COA HYDROLASE-RELATED"/>
    <property type="match status" value="1"/>
</dbReference>
<dbReference type="InterPro" id="IPR045004">
    <property type="entry name" value="ECH_dom"/>
</dbReference>
<comment type="catalytic activity">
    <reaction evidence="1">
        <text>3-hydroxy-2-methylpropanoyl-CoA + H2O = 3-hydroxy-2-methylpropanoate + CoA + H(+)</text>
        <dbReference type="Rhea" id="RHEA:20888"/>
        <dbReference type="ChEBI" id="CHEBI:11805"/>
        <dbReference type="ChEBI" id="CHEBI:15377"/>
        <dbReference type="ChEBI" id="CHEBI:15378"/>
        <dbReference type="ChEBI" id="CHEBI:57287"/>
        <dbReference type="ChEBI" id="CHEBI:57340"/>
        <dbReference type="EC" id="3.1.2.4"/>
    </reaction>
</comment>
<dbReference type="Proteomes" id="UP000053766">
    <property type="component" value="Unassembled WGS sequence"/>
</dbReference>
<evidence type="ECO:0000256" key="1">
    <source>
        <dbReference type="ARBA" id="ARBA00001709"/>
    </source>
</evidence>
<evidence type="ECO:0000256" key="6">
    <source>
        <dbReference type="ARBA" id="ARBA00016714"/>
    </source>
</evidence>
<evidence type="ECO:0000313" key="13">
    <source>
        <dbReference type="EMBL" id="KJH46446.1"/>
    </source>
</evidence>
<organism evidence="13 14">
    <name type="scientific">Dictyocaulus viviparus</name>
    <name type="common">Bovine lungworm</name>
    <dbReference type="NCBI Taxonomy" id="29172"/>
    <lineage>
        <taxon>Eukaryota</taxon>
        <taxon>Metazoa</taxon>
        <taxon>Ecdysozoa</taxon>
        <taxon>Nematoda</taxon>
        <taxon>Chromadorea</taxon>
        <taxon>Rhabditida</taxon>
        <taxon>Rhabditina</taxon>
        <taxon>Rhabditomorpha</taxon>
        <taxon>Strongyloidea</taxon>
        <taxon>Metastrongylidae</taxon>
        <taxon>Dictyocaulus</taxon>
    </lineage>
</organism>